<comment type="caution">
    <text evidence="2">The sequence shown here is derived from an EMBL/GenBank/DDBJ whole genome shotgun (WGS) entry which is preliminary data.</text>
</comment>
<proteinExistence type="predicted"/>
<keyword evidence="1" id="KW-0812">Transmembrane</keyword>
<dbReference type="AlphaFoldDB" id="F3BYR5"/>
<dbReference type="EMBL" id="ADWY01000059">
    <property type="protein sequence ID" value="EGH06315.1"/>
    <property type="molecule type" value="Genomic_DNA"/>
</dbReference>
<dbReference type="BioCyc" id="PSYR875330:G11XH-241-MONOMER"/>
<organism evidence="2">
    <name type="scientific">Pseudomonas savastanoi pv. glycinea str. race 4</name>
    <dbReference type="NCBI Taxonomy" id="875330"/>
    <lineage>
        <taxon>Bacteria</taxon>
        <taxon>Pseudomonadati</taxon>
        <taxon>Pseudomonadota</taxon>
        <taxon>Gammaproteobacteria</taxon>
        <taxon>Pseudomonadales</taxon>
        <taxon>Pseudomonadaceae</taxon>
        <taxon>Pseudomonas</taxon>
    </lineage>
</organism>
<reference evidence="2" key="1">
    <citation type="journal article" date="2011" name="PLoS Pathog.">
        <title>Dynamic evolution of pathogenicity revealed by sequencing and comparative genomics of 19 Pseudomonas syringae isolates.</title>
        <authorList>
            <person name="Baltrus D.A."/>
            <person name="Nishimura M.T."/>
            <person name="Romanchuk A."/>
            <person name="Chang J.H."/>
            <person name="Mukhtar M.S."/>
            <person name="Cherkis K."/>
            <person name="Roach J."/>
            <person name="Grant S.R."/>
            <person name="Jones C.D."/>
            <person name="Dangl J.L."/>
        </authorList>
    </citation>
    <scope>NUCLEOTIDE SEQUENCE [LARGE SCALE GENOMIC DNA]</scope>
    <source>
        <strain>race 4</strain>
        <strain evidence="2">Race 4</strain>
    </source>
</reference>
<feature type="transmembrane region" description="Helical" evidence="1">
    <location>
        <begin position="12"/>
        <end position="37"/>
    </location>
</feature>
<keyword evidence="1" id="KW-1133">Transmembrane helix</keyword>
<protein>
    <submittedName>
        <fullName evidence="2">Uncharacterized protein</fullName>
    </submittedName>
</protein>
<name>F3BYR5_PSESG</name>
<sequence>MDFSQEFYDEGFVFFFHLSFLIGWAVFSCEVMCKVLGLQYEFPERFRQQFLLGVGEVLELEKTAVLQKMRRGRDPSIFVPP</sequence>
<gene>
    <name evidence="2" type="ORF">Pgy4_01300</name>
</gene>
<keyword evidence="1" id="KW-0472">Membrane</keyword>
<evidence type="ECO:0000256" key="1">
    <source>
        <dbReference type="SAM" id="Phobius"/>
    </source>
</evidence>
<evidence type="ECO:0000313" key="2">
    <source>
        <dbReference type="EMBL" id="EGH06315.1"/>
    </source>
</evidence>
<accession>F3BYR5</accession>
<dbReference type="HOGENOM" id="CLU_2571217_0_0_6"/>